<proteinExistence type="predicted"/>
<dbReference type="EMBL" id="ML179313">
    <property type="protein sequence ID" value="THU91184.1"/>
    <property type="molecule type" value="Genomic_DNA"/>
</dbReference>
<gene>
    <name evidence="2" type="ORF">K435DRAFT_780860</name>
</gene>
<reference evidence="2 3" key="1">
    <citation type="journal article" date="2019" name="Nat. Ecol. Evol.">
        <title>Megaphylogeny resolves global patterns of mushroom evolution.</title>
        <authorList>
            <person name="Varga T."/>
            <person name="Krizsan K."/>
            <person name="Foldi C."/>
            <person name="Dima B."/>
            <person name="Sanchez-Garcia M."/>
            <person name="Sanchez-Ramirez S."/>
            <person name="Szollosi G.J."/>
            <person name="Szarkandi J.G."/>
            <person name="Papp V."/>
            <person name="Albert L."/>
            <person name="Andreopoulos W."/>
            <person name="Angelini C."/>
            <person name="Antonin V."/>
            <person name="Barry K.W."/>
            <person name="Bougher N.L."/>
            <person name="Buchanan P."/>
            <person name="Buyck B."/>
            <person name="Bense V."/>
            <person name="Catcheside P."/>
            <person name="Chovatia M."/>
            <person name="Cooper J."/>
            <person name="Damon W."/>
            <person name="Desjardin D."/>
            <person name="Finy P."/>
            <person name="Geml J."/>
            <person name="Haridas S."/>
            <person name="Hughes K."/>
            <person name="Justo A."/>
            <person name="Karasinski D."/>
            <person name="Kautmanova I."/>
            <person name="Kiss B."/>
            <person name="Kocsube S."/>
            <person name="Kotiranta H."/>
            <person name="LaButti K.M."/>
            <person name="Lechner B.E."/>
            <person name="Liimatainen K."/>
            <person name="Lipzen A."/>
            <person name="Lukacs Z."/>
            <person name="Mihaltcheva S."/>
            <person name="Morgado L.N."/>
            <person name="Niskanen T."/>
            <person name="Noordeloos M.E."/>
            <person name="Ohm R.A."/>
            <person name="Ortiz-Santana B."/>
            <person name="Ovrebo C."/>
            <person name="Racz N."/>
            <person name="Riley R."/>
            <person name="Savchenko A."/>
            <person name="Shiryaev A."/>
            <person name="Soop K."/>
            <person name="Spirin V."/>
            <person name="Szebenyi C."/>
            <person name="Tomsovsky M."/>
            <person name="Tulloss R.E."/>
            <person name="Uehling J."/>
            <person name="Grigoriev I.V."/>
            <person name="Vagvolgyi C."/>
            <person name="Papp T."/>
            <person name="Martin F.M."/>
            <person name="Miettinen O."/>
            <person name="Hibbett D.S."/>
            <person name="Nagy L.G."/>
        </authorList>
    </citation>
    <scope>NUCLEOTIDE SEQUENCE [LARGE SCALE GENOMIC DNA]</scope>
    <source>
        <strain evidence="2 3">CBS 962.96</strain>
    </source>
</reference>
<dbReference type="Proteomes" id="UP000297245">
    <property type="component" value="Unassembled WGS sequence"/>
</dbReference>
<accession>A0A4S8LPE1</accession>
<dbReference type="AlphaFoldDB" id="A0A4S8LPE1"/>
<keyword evidence="3" id="KW-1185">Reference proteome</keyword>
<organism evidence="2 3">
    <name type="scientific">Dendrothele bispora (strain CBS 962.96)</name>
    <dbReference type="NCBI Taxonomy" id="1314807"/>
    <lineage>
        <taxon>Eukaryota</taxon>
        <taxon>Fungi</taxon>
        <taxon>Dikarya</taxon>
        <taxon>Basidiomycota</taxon>
        <taxon>Agaricomycotina</taxon>
        <taxon>Agaricomycetes</taxon>
        <taxon>Agaricomycetidae</taxon>
        <taxon>Agaricales</taxon>
        <taxon>Agaricales incertae sedis</taxon>
        <taxon>Dendrothele</taxon>
    </lineage>
</organism>
<evidence type="ECO:0000256" key="1">
    <source>
        <dbReference type="SAM" id="MobiDB-lite"/>
    </source>
</evidence>
<evidence type="ECO:0000313" key="3">
    <source>
        <dbReference type="Proteomes" id="UP000297245"/>
    </source>
</evidence>
<name>A0A4S8LPE1_DENBC</name>
<feature type="region of interest" description="Disordered" evidence="1">
    <location>
        <begin position="69"/>
        <end position="108"/>
    </location>
</feature>
<sequence>MSSDPYIMQANLIAPVPSPASLPNTCNYNYGIGPNSDYGVDMAIGGTTPAAGVAGIGVARTRSVRATANAGGNMNMNNPNIPNNALPPPPMLTVPTTSNIVTSPFDSPEPASAVSISQAYGGISIPMTASSIDTVTGT</sequence>
<protein>
    <submittedName>
        <fullName evidence="2">Uncharacterized protein</fullName>
    </submittedName>
</protein>
<feature type="compositionally biased region" description="Low complexity" evidence="1">
    <location>
        <begin position="69"/>
        <end position="84"/>
    </location>
</feature>
<evidence type="ECO:0000313" key="2">
    <source>
        <dbReference type="EMBL" id="THU91184.1"/>
    </source>
</evidence>